<feature type="repeat" description="PPR" evidence="3">
    <location>
        <begin position="518"/>
        <end position="552"/>
    </location>
</feature>
<dbReference type="FunFam" id="1.25.40.10:FF:000397">
    <property type="entry name" value="Pentatricopeptide repeat-containing protein At2g40720"/>
    <property type="match status" value="1"/>
</dbReference>
<feature type="domain" description="DYW" evidence="4">
    <location>
        <begin position="834"/>
        <end position="926"/>
    </location>
</feature>
<evidence type="ECO:0000313" key="6">
    <source>
        <dbReference type="Proteomes" id="UP000593564"/>
    </source>
</evidence>
<comment type="similarity">
    <text evidence="1">Belongs to the PPR family. PCMP-H subfamily.</text>
</comment>
<feature type="repeat" description="PPR" evidence="3">
    <location>
        <begin position="386"/>
        <end position="420"/>
    </location>
</feature>
<dbReference type="FunFam" id="1.25.40.10:FF:000031">
    <property type="entry name" value="Pentatricopeptide repeat-containing protein mitochondrial"/>
    <property type="match status" value="1"/>
</dbReference>
<reference evidence="6" key="1">
    <citation type="journal article" date="2020" name="Nat. Commun.">
        <title>Genome assembly of wild tea tree DASZ reveals pedigree and selection history of tea varieties.</title>
        <authorList>
            <person name="Zhang W."/>
            <person name="Zhang Y."/>
            <person name="Qiu H."/>
            <person name="Guo Y."/>
            <person name="Wan H."/>
            <person name="Zhang X."/>
            <person name="Scossa F."/>
            <person name="Alseekh S."/>
            <person name="Zhang Q."/>
            <person name="Wang P."/>
            <person name="Xu L."/>
            <person name="Schmidt M.H."/>
            <person name="Jia X."/>
            <person name="Li D."/>
            <person name="Zhu A."/>
            <person name="Guo F."/>
            <person name="Chen W."/>
            <person name="Ni D."/>
            <person name="Usadel B."/>
            <person name="Fernie A.R."/>
            <person name="Wen W."/>
        </authorList>
    </citation>
    <scope>NUCLEOTIDE SEQUENCE [LARGE SCALE GENOMIC DNA]</scope>
    <source>
        <strain evidence="6">cv. G240</strain>
    </source>
</reference>
<evidence type="ECO:0000313" key="5">
    <source>
        <dbReference type="EMBL" id="KAF5932866.1"/>
    </source>
</evidence>
<accession>A0A7J7G0U3</accession>
<proteinExistence type="inferred from homology"/>
<dbReference type="Pfam" id="PF20431">
    <property type="entry name" value="E_motif"/>
    <property type="match status" value="1"/>
</dbReference>
<feature type="repeat" description="PPR" evidence="3">
    <location>
        <begin position="588"/>
        <end position="618"/>
    </location>
</feature>
<dbReference type="FunFam" id="1.25.40.10:FF:000366">
    <property type="entry name" value="Pentatricopeptide (PPR) repeat-containing protein"/>
    <property type="match status" value="1"/>
</dbReference>
<reference evidence="5 6" key="2">
    <citation type="submission" date="2020-07" db="EMBL/GenBank/DDBJ databases">
        <title>Genome assembly of wild tea tree DASZ reveals pedigree and selection history of tea varieties.</title>
        <authorList>
            <person name="Zhang W."/>
        </authorList>
    </citation>
    <scope>NUCLEOTIDE SEQUENCE [LARGE SCALE GENOMIC DNA]</scope>
    <source>
        <strain evidence="6">cv. G240</strain>
        <tissue evidence="5">Leaf</tissue>
    </source>
</reference>
<dbReference type="InterPro" id="IPR002885">
    <property type="entry name" value="PPR_rpt"/>
</dbReference>
<dbReference type="Proteomes" id="UP000593564">
    <property type="component" value="Unassembled WGS sequence"/>
</dbReference>
<dbReference type="FunFam" id="1.25.40.10:FF:000494">
    <property type="entry name" value="Putative pentatricopeptide repeat-containing protein, mitochondrial"/>
    <property type="match status" value="1"/>
</dbReference>
<feature type="repeat" description="PPR" evidence="3">
    <location>
        <begin position="619"/>
        <end position="653"/>
    </location>
</feature>
<dbReference type="SUPFAM" id="SSF48452">
    <property type="entry name" value="TPR-like"/>
    <property type="match status" value="1"/>
</dbReference>
<dbReference type="NCBIfam" id="TIGR00756">
    <property type="entry name" value="PPR"/>
    <property type="match status" value="6"/>
</dbReference>
<dbReference type="InterPro" id="IPR046848">
    <property type="entry name" value="E_motif"/>
</dbReference>
<dbReference type="GO" id="GO:0003723">
    <property type="term" value="F:RNA binding"/>
    <property type="evidence" value="ECO:0007669"/>
    <property type="project" value="InterPro"/>
</dbReference>
<name>A0A7J7G0U3_CAMSI</name>
<feature type="repeat" description="PPR" evidence="3">
    <location>
        <begin position="316"/>
        <end position="350"/>
    </location>
</feature>
<dbReference type="PROSITE" id="PS51375">
    <property type="entry name" value="PPR"/>
    <property type="match status" value="6"/>
</dbReference>
<dbReference type="GO" id="GO:0009451">
    <property type="term" value="P:RNA modification"/>
    <property type="evidence" value="ECO:0007669"/>
    <property type="project" value="InterPro"/>
</dbReference>
<evidence type="ECO:0000256" key="2">
    <source>
        <dbReference type="ARBA" id="ARBA00022737"/>
    </source>
</evidence>
<evidence type="ECO:0000256" key="3">
    <source>
        <dbReference type="PROSITE-ProRule" id="PRU00708"/>
    </source>
</evidence>
<organism evidence="5 6">
    <name type="scientific">Camellia sinensis</name>
    <name type="common">Tea plant</name>
    <name type="synonym">Thea sinensis</name>
    <dbReference type="NCBI Taxonomy" id="4442"/>
    <lineage>
        <taxon>Eukaryota</taxon>
        <taxon>Viridiplantae</taxon>
        <taxon>Streptophyta</taxon>
        <taxon>Embryophyta</taxon>
        <taxon>Tracheophyta</taxon>
        <taxon>Spermatophyta</taxon>
        <taxon>Magnoliopsida</taxon>
        <taxon>eudicotyledons</taxon>
        <taxon>Gunneridae</taxon>
        <taxon>Pentapetalae</taxon>
        <taxon>asterids</taxon>
        <taxon>Ericales</taxon>
        <taxon>Theaceae</taxon>
        <taxon>Camellia</taxon>
    </lineage>
</organism>
<dbReference type="InterPro" id="IPR011990">
    <property type="entry name" value="TPR-like_helical_dom_sf"/>
</dbReference>
<dbReference type="Gene3D" id="1.25.40.10">
    <property type="entry name" value="Tetratricopeptide repeat domain"/>
    <property type="match status" value="5"/>
</dbReference>
<keyword evidence="2" id="KW-0677">Repeat</keyword>
<dbReference type="AlphaFoldDB" id="A0A7J7G0U3"/>
<dbReference type="InterPro" id="IPR032867">
    <property type="entry name" value="DYW_dom"/>
</dbReference>
<gene>
    <name evidence="5" type="ORF">HYC85_029037</name>
</gene>
<dbReference type="Pfam" id="PF13041">
    <property type="entry name" value="PPR_2"/>
    <property type="match status" value="3"/>
</dbReference>
<comment type="caution">
    <text evidence="5">The sequence shown here is derived from an EMBL/GenBank/DDBJ whole genome shotgun (WGS) entry which is preliminary data.</text>
</comment>
<sequence>MNSLQTSRSVKLACDTWAARNPPTARGEASPFGPELNPSLRPWARAWGIVLKPGLGLGLVFGPWAGSAQPDFWQELARPNMARARMGQGQSENQKERMIRYSCRQTLSTQCKPKCWIRFPQCGFSTNSILMTQQQHMFYSRSRPASDFDSHTYASLLQNCIINGEPTYGKALHCEILKKGGCLDLFAFNILLNVYVKSDLLSDAHKLFDEMIERNTVSYVTLIQGCGQSLRFLEAVELFVRLHREGHELNPFVFTTILKLLVSLEWAELGWSVHACLYKLGHGSNAFVGTALVDAYSVCGLVDAAREAFDAIVYKDMVSWTGMVACYAENGFFEEALQLFSQMRMVGLKPNNFTLVSVFKVCLGLEEVDLGRSVHACALKTCYEMDPYVGASLLDLYTKSGDIEDAQQVFEEIPKNDVIPWSFMIARYSQSDRSKEAVKLFCRMRQTLVIPNQFTFASVLQACATMECLDLGKQIHCHILKVGLDSNVFVSNALMDVYAKCENMENSVELFVELTNRNDVTWNTMIVGYVQLGDGEKALNLFLRMLEDQVQATEVTYSSVLRACAGLAALEPGTQIHSFTIKTIYDKDIAVGNALIDMYAKCGSIKDARLVFEMMRKRDVVSWNAMISGYSMHGLGGEALRIFEKMQKTEIKPNKLTFVGVLSACSNTGLLDKGQAYFTSMVRDHDIDPCVEHYTCMVGLLGRLGHLDRAVKLIEEMPFEPSVMVWRALLGACVIHNDVELGRISALHVLEMEPQDEATHVLMSNMYATARRWDNVASVRKNMKRKGVKKEPGLSWIENQGIVHYFTVGDASHPDIRLIYGMLEWLNMKANKAGYVPNCNVILLDVEDDEKSRLLWVHSERLALAFGLIRTPFGSPIRIMKNLRICVDCHAAIKCISKVVQREIVIRDINRFHHFQDGTCSCCDYW</sequence>
<evidence type="ECO:0000256" key="1">
    <source>
        <dbReference type="ARBA" id="ARBA00006643"/>
    </source>
</evidence>
<keyword evidence="6" id="KW-1185">Reference proteome</keyword>
<protein>
    <recommendedName>
        <fullName evidence="4">DYW domain-containing protein</fullName>
    </recommendedName>
</protein>
<dbReference type="InterPro" id="IPR046960">
    <property type="entry name" value="PPR_At4g14850-like_plant"/>
</dbReference>
<dbReference type="GO" id="GO:0008270">
    <property type="term" value="F:zinc ion binding"/>
    <property type="evidence" value="ECO:0007669"/>
    <property type="project" value="InterPro"/>
</dbReference>
<evidence type="ECO:0000259" key="4">
    <source>
        <dbReference type="Pfam" id="PF14432"/>
    </source>
</evidence>
<feature type="repeat" description="PPR" evidence="3">
    <location>
        <begin position="184"/>
        <end position="218"/>
    </location>
</feature>
<dbReference type="Pfam" id="PF14432">
    <property type="entry name" value="DYW_deaminase"/>
    <property type="match status" value="1"/>
</dbReference>
<dbReference type="Pfam" id="PF01535">
    <property type="entry name" value="PPR"/>
    <property type="match status" value="6"/>
</dbReference>
<dbReference type="PANTHER" id="PTHR47926:SF520">
    <property type="entry name" value="DYW DOMAIN-CONTAINING PROTEIN"/>
    <property type="match status" value="1"/>
</dbReference>
<dbReference type="FunFam" id="1.25.40.10:FF:000201">
    <property type="entry name" value="Pentatricopeptide repeat-containing protein mitochondrial"/>
    <property type="match status" value="1"/>
</dbReference>
<dbReference type="PANTHER" id="PTHR47926">
    <property type="entry name" value="PENTATRICOPEPTIDE REPEAT-CONTAINING PROTEIN"/>
    <property type="match status" value="1"/>
</dbReference>
<dbReference type="FunFam" id="1.25.40.10:FF:000471">
    <property type="entry name" value="Putative pentatricopeptide repeat-containing protein, mitochondrial"/>
    <property type="match status" value="1"/>
</dbReference>
<dbReference type="EMBL" id="JACBKZ010000014">
    <property type="protein sequence ID" value="KAF5932866.1"/>
    <property type="molecule type" value="Genomic_DNA"/>
</dbReference>